<dbReference type="Pfam" id="PF13692">
    <property type="entry name" value="Glyco_trans_1_4"/>
    <property type="match status" value="1"/>
</dbReference>
<gene>
    <name evidence="2" type="ORF">RT717_19990</name>
</gene>
<dbReference type="RefSeq" id="WP_317488125.1">
    <property type="nucleotide sequence ID" value="NZ_CP136051.1"/>
</dbReference>
<reference evidence="2 3" key="1">
    <citation type="journal article" date="2023" name="Microbiol. Resour. Announc.">
        <title>Complete Genome Sequence of Imperialibacter roseus strain P4T.</title>
        <authorList>
            <person name="Tizabi D.R."/>
            <person name="Bachvaroff T."/>
            <person name="Hill R.T."/>
        </authorList>
    </citation>
    <scope>NUCLEOTIDE SEQUENCE [LARGE SCALE GENOMIC DNA]</scope>
    <source>
        <strain evidence="2 3">P4T</strain>
    </source>
</reference>
<keyword evidence="2" id="KW-0328">Glycosyltransferase</keyword>
<dbReference type="PANTHER" id="PTHR12526">
    <property type="entry name" value="GLYCOSYLTRANSFERASE"/>
    <property type="match status" value="1"/>
</dbReference>
<dbReference type="Pfam" id="PF13439">
    <property type="entry name" value="Glyco_transf_4"/>
    <property type="match status" value="1"/>
</dbReference>
<evidence type="ECO:0000259" key="1">
    <source>
        <dbReference type="Pfam" id="PF13439"/>
    </source>
</evidence>
<dbReference type="EMBL" id="CP136051">
    <property type="protein sequence ID" value="WOK05365.1"/>
    <property type="molecule type" value="Genomic_DNA"/>
</dbReference>
<dbReference type="EC" id="2.4.-.-" evidence="2"/>
<proteinExistence type="predicted"/>
<dbReference type="Proteomes" id="UP001302349">
    <property type="component" value="Chromosome"/>
</dbReference>
<dbReference type="InterPro" id="IPR028098">
    <property type="entry name" value="Glyco_trans_4-like_N"/>
</dbReference>
<sequence>MKVLQINSSVNSGSTGRIAEEIGNTLLNEGHQSVIAYGRAGMPSASQSIRIGGQLDIIEHVLLTKLFDRHGFGSKRATKAFVHSLDEVDIVHLHNIHGYYLHVGELFGWLKETQKPVIWTLHDCWAFTGHCTFFDSVGCEKWQTECHHCPKTKFYPASLGVDNSRSNYQVKKALFSGVRNMTIVTPSKWLQLHLKHSFLRDYPSQVIPNGIDVELFSPKDAKVLRNKLGTANKKVILGVASTWDKRKGLADFKSLGKTLDSSWQIILVGLSKKDAGDLPSDILAIPRTESVSELATYYSLADVFVNPTWQDNFPTTNLEALACGTPVITYRTGGSPEAVDNQTGRVVEKGDIDALKSAINEVLATGKVDFSANCVKSARALFNKKDRFTDYVKLYNNIVCE</sequence>
<dbReference type="PANTHER" id="PTHR12526:SF637">
    <property type="entry name" value="GLYCOSYLTRANSFERASE EPSF-RELATED"/>
    <property type="match status" value="1"/>
</dbReference>
<feature type="domain" description="Glycosyltransferase subfamily 4-like N-terminal" evidence="1">
    <location>
        <begin position="17"/>
        <end position="214"/>
    </location>
</feature>
<dbReference type="Gene3D" id="3.40.50.2000">
    <property type="entry name" value="Glycogen Phosphorylase B"/>
    <property type="match status" value="2"/>
</dbReference>
<evidence type="ECO:0000313" key="2">
    <source>
        <dbReference type="EMBL" id="WOK05365.1"/>
    </source>
</evidence>
<keyword evidence="2" id="KW-0808">Transferase</keyword>
<accession>A0ABZ0IN10</accession>
<keyword evidence="3" id="KW-1185">Reference proteome</keyword>
<evidence type="ECO:0000313" key="3">
    <source>
        <dbReference type="Proteomes" id="UP001302349"/>
    </source>
</evidence>
<organism evidence="2 3">
    <name type="scientific">Imperialibacter roseus</name>
    <dbReference type="NCBI Taxonomy" id="1324217"/>
    <lineage>
        <taxon>Bacteria</taxon>
        <taxon>Pseudomonadati</taxon>
        <taxon>Bacteroidota</taxon>
        <taxon>Cytophagia</taxon>
        <taxon>Cytophagales</taxon>
        <taxon>Flammeovirgaceae</taxon>
        <taxon>Imperialibacter</taxon>
    </lineage>
</organism>
<protein>
    <submittedName>
        <fullName evidence="2">Glycosyltransferase</fullName>
        <ecNumber evidence="2">2.4.-.-</ecNumber>
    </submittedName>
</protein>
<dbReference type="SUPFAM" id="SSF53756">
    <property type="entry name" value="UDP-Glycosyltransferase/glycogen phosphorylase"/>
    <property type="match status" value="1"/>
</dbReference>
<name>A0ABZ0IN10_9BACT</name>
<dbReference type="GO" id="GO:0016757">
    <property type="term" value="F:glycosyltransferase activity"/>
    <property type="evidence" value="ECO:0007669"/>
    <property type="project" value="UniProtKB-KW"/>
</dbReference>